<proteinExistence type="predicted"/>
<feature type="compositionally biased region" description="Polar residues" evidence="1">
    <location>
        <begin position="130"/>
        <end position="140"/>
    </location>
</feature>
<keyword evidence="3" id="KW-1185">Reference proteome</keyword>
<name>A0AAJ0H5K7_9PEZI</name>
<dbReference type="Proteomes" id="UP001275084">
    <property type="component" value="Unassembled WGS sequence"/>
</dbReference>
<protein>
    <submittedName>
        <fullName evidence="2">Uncharacterized protein</fullName>
    </submittedName>
</protein>
<gene>
    <name evidence="2" type="ORF">B0T25DRAFT_586492</name>
</gene>
<feature type="region of interest" description="Disordered" evidence="1">
    <location>
        <begin position="121"/>
        <end position="140"/>
    </location>
</feature>
<sequence>MQHRLDGYISPGDKIAVRVGDRRRVQTFVEDEFLIMWYIDPVGTSRFAPIKPDIAIPIIAGKPIRVKVLTPRVAIQRAEDVLKNIVNIRIDMAIGKVRGAKSEAVQLFTNTEARLHQATGVKHGQGGGTVNQATTTASPA</sequence>
<dbReference type="AlphaFoldDB" id="A0AAJ0H5K7"/>
<evidence type="ECO:0000256" key="1">
    <source>
        <dbReference type="SAM" id="MobiDB-lite"/>
    </source>
</evidence>
<evidence type="ECO:0000313" key="3">
    <source>
        <dbReference type="Proteomes" id="UP001275084"/>
    </source>
</evidence>
<dbReference type="EMBL" id="JAUIQD010000009">
    <property type="protein sequence ID" value="KAK3339964.1"/>
    <property type="molecule type" value="Genomic_DNA"/>
</dbReference>
<accession>A0AAJ0H5K7</accession>
<evidence type="ECO:0000313" key="2">
    <source>
        <dbReference type="EMBL" id="KAK3339964.1"/>
    </source>
</evidence>
<reference evidence="2" key="1">
    <citation type="journal article" date="2023" name="Mol. Phylogenet. Evol.">
        <title>Genome-scale phylogeny and comparative genomics of the fungal order Sordariales.</title>
        <authorList>
            <person name="Hensen N."/>
            <person name="Bonometti L."/>
            <person name="Westerberg I."/>
            <person name="Brannstrom I.O."/>
            <person name="Guillou S."/>
            <person name="Cros-Aarteil S."/>
            <person name="Calhoun S."/>
            <person name="Haridas S."/>
            <person name="Kuo A."/>
            <person name="Mondo S."/>
            <person name="Pangilinan J."/>
            <person name="Riley R."/>
            <person name="LaButti K."/>
            <person name="Andreopoulos B."/>
            <person name="Lipzen A."/>
            <person name="Chen C."/>
            <person name="Yan M."/>
            <person name="Daum C."/>
            <person name="Ng V."/>
            <person name="Clum A."/>
            <person name="Steindorff A."/>
            <person name="Ohm R.A."/>
            <person name="Martin F."/>
            <person name="Silar P."/>
            <person name="Natvig D.O."/>
            <person name="Lalanne C."/>
            <person name="Gautier V."/>
            <person name="Ament-Velasquez S.L."/>
            <person name="Kruys A."/>
            <person name="Hutchinson M.I."/>
            <person name="Powell A.J."/>
            <person name="Barry K."/>
            <person name="Miller A.N."/>
            <person name="Grigoriev I.V."/>
            <person name="Debuchy R."/>
            <person name="Gladieux P."/>
            <person name="Hiltunen Thoren M."/>
            <person name="Johannesson H."/>
        </authorList>
    </citation>
    <scope>NUCLEOTIDE SEQUENCE</scope>
    <source>
        <strain evidence="2">CBS 955.72</strain>
    </source>
</reference>
<reference evidence="2" key="2">
    <citation type="submission" date="2023-06" db="EMBL/GenBank/DDBJ databases">
        <authorList>
            <consortium name="Lawrence Berkeley National Laboratory"/>
            <person name="Haridas S."/>
            <person name="Hensen N."/>
            <person name="Bonometti L."/>
            <person name="Westerberg I."/>
            <person name="Brannstrom I.O."/>
            <person name="Guillou S."/>
            <person name="Cros-Aarteil S."/>
            <person name="Calhoun S."/>
            <person name="Kuo A."/>
            <person name="Mondo S."/>
            <person name="Pangilinan J."/>
            <person name="Riley R."/>
            <person name="Labutti K."/>
            <person name="Andreopoulos B."/>
            <person name="Lipzen A."/>
            <person name="Chen C."/>
            <person name="Yanf M."/>
            <person name="Daum C."/>
            <person name="Ng V."/>
            <person name="Clum A."/>
            <person name="Steindorff A."/>
            <person name="Ohm R."/>
            <person name="Martin F."/>
            <person name="Silar P."/>
            <person name="Natvig D."/>
            <person name="Lalanne C."/>
            <person name="Gautier V."/>
            <person name="Ament-Velasquez S.L."/>
            <person name="Kruys A."/>
            <person name="Hutchinson M.I."/>
            <person name="Powell A.J."/>
            <person name="Barry K."/>
            <person name="Miller A.N."/>
            <person name="Grigoriev I.V."/>
            <person name="Debuchy R."/>
            <person name="Gladieux P."/>
            <person name="Thoren M.H."/>
            <person name="Johannesson H."/>
        </authorList>
    </citation>
    <scope>NUCLEOTIDE SEQUENCE</scope>
    <source>
        <strain evidence="2">CBS 955.72</strain>
    </source>
</reference>
<organism evidence="2 3">
    <name type="scientific">Lasiosphaeria hispida</name>
    <dbReference type="NCBI Taxonomy" id="260671"/>
    <lineage>
        <taxon>Eukaryota</taxon>
        <taxon>Fungi</taxon>
        <taxon>Dikarya</taxon>
        <taxon>Ascomycota</taxon>
        <taxon>Pezizomycotina</taxon>
        <taxon>Sordariomycetes</taxon>
        <taxon>Sordariomycetidae</taxon>
        <taxon>Sordariales</taxon>
        <taxon>Lasiosphaeriaceae</taxon>
        <taxon>Lasiosphaeria</taxon>
    </lineage>
</organism>
<comment type="caution">
    <text evidence="2">The sequence shown here is derived from an EMBL/GenBank/DDBJ whole genome shotgun (WGS) entry which is preliminary data.</text>
</comment>